<sequence length="243" mass="26425">MSPPISERLTLEIELLSSMYPEGVAFDPVARDLAFSTAAGSKDRLILRLPEGYPVSGWPEVILATDQRGGDTRQRVKSLVKDICGEATPGGEAEDSPGEVLDAILDRFVGLLEASIGERDDDESLATPDVVSDRPKTIIIWLHHLLATSKRKLALHPTHDGLVGGITKPGYPGIMLFSGSQEAVGAHVAELKSLNWQAFAVRYEADEAWNLGNKIKEVETIAEAVQCIEEERREAFLKAVGVK</sequence>
<dbReference type="EMBL" id="KB822711">
    <property type="protein sequence ID" value="ETN47002.1"/>
    <property type="molecule type" value="Genomic_DNA"/>
</dbReference>
<evidence type="ECO:0000313" key="1">
    <source>
        <dbReference type="EMBL" id="ETN47002.1"/>
    </source>
</evidence>
<dbReference type="eggNOG" id="ENOG502SETM">
    <property type="taxonomic scope" value="Eukaryota"/>
</dbReference>
<accession>W2SE89</accession>
<dbReference type="InParanoid" id="W2SE89"/>
<dbReference type="RefSeq" id="XP_008711714.1">
    <property type="nucleotide sequence ID" value="XM_008713492.1"/>
</dbReference>
<dbReference type="InterPro" id="IPR017359">
    <property type="entry name" value="Phi-like"/>
</dbReference>
<dbReference type="PANTHER" id="PTHR15955">
    <property type="entry name" value="RWD DOMAIN CONTAINING PROTEIN 2"/>
    <property type="match status" value="1"/>
</dbReference>
<name>W2SE89_CYPE1</name>
<dbReference type="VEuPathDB" id="FungiDB:HMPREF1541_01192"/>
<protein>
    <recommendedName>
        <fullName evidence="3">RWD domain-containing protein</fullName>
    </recommendedName>
</protein>
<evidence type="ECO:0000313" key="2">
    <source>
        <dbReference type="Proteomes" id="UP000030752"/>
    </source>
</evidence>
<proteinExistence type="predicted"/>
<evidence type="ECO:0008006" key="3">
    <source>
        <dbReference type="Google" id="ProtNLM"/>
    </source>
</evidence>
<dbReference type="PANTHER" id="PTHR15955:SF8">
    <property type="entry name" value="RWD DOMAIN-CONTAINING PROTEIN 2B-RELATED"/>
    <property type="match status" value="1"/>
</dbReference>
<dbReference type="OrthoDB" id="432412at2759"/>
<dbReference type="AlphaFoldDB" id="W2SE89"/>
<dbReference type="STRING" id="1220924.W2SE89"/>
<dbReference type="GeneID" id="19968531"/>
<reference evidence="1 2" key="1">
    <citation type="submission" date="2013-03" db="EMBL/GenBank/DDBJ databases">
        <title>The Genome Sequence of Phialophora europaea CBS 101466.</title>
        <authorList>
            <consortium name="The Broad Institute Genomics Platform"/>
            <person name="Cuomo C."/>
            <person name="de Hoog S."/>
            <person name="Gorbushina A."/>
            <person name="Walker B."/>
            <person name="Young S.K."/>
            <person name="Zeng Q."/>
            <person name="Gargeya S."/>
            <person name="Fitzgerald M."/>
            <person name="Haas B."/>
            <person name="Abouelleil A."/>
            <person name="Allen A.W."/>
            <person name="Alvarado L."/>
            <person name="Arachchi H.M."/>
            <person name="Berlin A.M."/>
            <person name="Chapman S.B."/>
            <person name="Gainer-Dewar J."/>
            <person name="Goldberg J."/>
            <person name="Griggs A."/>
            <person name="Gujja S."/>
            <person name="Hansen M."/>
            <person name="Howarth C."/>
            <person name="Imamovic A."/>
            <person name="Ireland A."/>
            <person name="Larimer J."/>
            <person name="McCowan C."/>
            <person name="Murphy C."/>
            <person name="Pearson M."/>
            <person name="Poon T.W."/>
            <person name="Priest M."/>
            <person name="Roberts A."/>
            <person name="Saif S."/>
            <person name="Shea T."/>
            <person name="Sisk P."/>
            <person name="Sykes S."/>
            <person name="Wortman J."/>
            <person name="Nusbaum C."/>
            <person name="Birren B."/>
        </authorList>
    </citation>
    <scope>NUCLEOTIDE SEQUENCE [LARGE SCALE GENOMIC DNA]</scope>
    <source>
        <strain evidence="1 2">CBS 101466</strain>
    </source>
</reference>
<gene>
    <name evidence="1" type="ORF">HMPREF1541_01192</name>
</gene>
<dbReference type="Proteomes" id="UP000030752">
    <property type="component" value="Unassembled WGS sequence"/>
</dbReference>
<keyword evidence="2" id="KW-1185">Reference proteome</keyword>
<organism evidence="1 2">
    <name type="scientific">Cyphellophora europaea (strain CBS 101466)</name>
    <name type="common">Phialophora europaea</name>
    <dbReference type="NCBI Taxonomy" id="1220924"/>
    <lineage>
        <taxon>Eukaryota</taxon>
        <taxon>Fungi</taxon>
        <taxon>Dikarya</taxon>
        <taxon>Ascomycota</taxon>
        <taxon>Pezizomycotina</taxon>
        <taxon>Eurotiomycetes</taxon>
        <taxon>Chaetothyriomycetidae</taxon>
        <taxon>Chaetothyriales</taxon>
        <taxon>Cyphellophoraceae</taxon>
        <taxon>Cyphellophora</taxon>
    </lineage>
</organism>
<dbReference type="HOGENOM" id="CLU_046295_2_1_1"/>